<evidence type="ECO:0000256" key="2">
    <source>
        <dbReference type="SAM" id="Phobius"/>
    </source>
</evidence>
<feature type="transmembrane region" description="Helical" evidence="2">
    <location>
        <begin position="200"/>
        <end position="223"/>
    </location>
</feature>
<dbReference type="EMBL" id="JAYMYS010000008">
    <property type="protein sequence ID" value="KAK7384868.1"/>
    <property type="molecule type" value="Genomic_DNA"/>
</dbReference>
<evidence type="ECO:0000256" key="1">
    <source>
        <dbReference type="SAM" id="MobiDB-lite"/>
    </source>
</evidence>
<feature type="transmembrane region" description="Helical" evidence="2">
    <location>
        <begin position="85"/>
        <end position="106"/>
    </location>
</feature>
<keyword evidence="2" id="KW-1133">Transmembrane helix</keyword>
<feature type="compositionally biased region" description="Basic and acidic residues" evidence="1">
    <location>
        <begin position="15"/>
        <end position="28"/>
    </location>
</feature>
<feature type="region of interest" description="Disordered" evidence="1">
    <location>
        <begin position="1"/>
        <end position="41"/>
    </location>
</feature>
<evidence type="ECO:0000313" key="3">
    <source>
        <dbReference type="EMBL" id="KAK7384868.1"/>
    </source>
</evidence>
<feature type="transmembrane region" description="Helical" evidence="2">
    <location>
        <begin position="158"/>
        <end position="180"/>
    </location>
</feature>
<protein>
    <submittedName>
        <fullName evidence="3">Uncharacterized protein</fullName>
    </submittedName>
</protein>
<feature type="transmembrane region" description="Helical" evidence="2">
    <location>
        <begin position="269"/>
        <end position="293"/>
    </location>
</feature>
<dbReference type="PANTHER" id="PTHR31963">
    <property type="entry name" value="RAS GUANINE NUCLEOTIDE EXCHANGE FACTOR K"/>
    <property type="match status" value="1"/>
</dbReference>
<proteinExistence type="predicted"/>
<dbReference type="PANTHER" id="PTHR31963:SF4">
    <property type="entry name" value="GUSTATORY RECEPTOR"/>
    <property type="match status" value="1"/>
</dbReference>
<keyword evidence="2" id="KW-0812">Transmembrane</keyword>
<gene>
    <name evidence="3" type="ORF">VNO78_30571</name>
</gene>
<comment type="caution">
    <text evidence="3">The sequence shown here is derived from an EMBL/GenBank/DDBJ whole genome shotgun (WGS) entry which is preliminary data.</text>
</comment>
<dbReference type="InterPro" id="IPR021924">
    <property type="entry name" value="DUF3537"/>
</dbReference>
<name>A0AAN9X532_PSOTE</name>
<organism evidence="3 4">
    <name type="scientific">Psophocarpus tetragonolobus</name>
    <name type="common">Winged bean</name>
    <name type="synonym">Dolichos tetragonolobus</name>
    <dbReference type="NCBI Taxonomy" id="3891"/>
    <lineage>
        <taxon>Eukaryota</taxon>
        <taxon>Viridiplantae</taxon>
        <taxon>Streptophyta</taxon>
        <taxon>Embryophyta</taxon>
        <taxon>Tracheophyta</taxon>
        <taxon>Spermatophyta</taxon>
        <taxon>Magnoliopsida</taxon>
        <taxon>eudicotyledons</taxon>
        <taxon>Gunneridae</taxon>
        <taxon>Pentapetalae</taxon>
        <taxon>rosids</taxon>
        <taxon>fabids</taxon>
        <taxon>Fabales</taxon>
        <taxon>Fabaceae</taxon>
        <taxon>Papilionoideae</taxon>
        <taxon>50 kb inversion clade</taxon>
        <taxon>NPAAA clade</taxon>
        <taxon>indigoferoid/millettioid clade</taxon>
        <taxon>Phaseoleae</taxon>
        <taxon>Psophocarpus</taxon>
    </lineage>
</organism>
<reference evidence="3 4" key="1">
    <citation type="submission" date="2024-01" db="EMBL/GenBank/DDBJ databases">
        <title>The genomes of 5 underutilized Papilionoideae crops provide insights into root nodulation and disease resistanc.</title>
        <authorList>
            <person name="Jiang F."/>
        </authorList>
    </citation>
    <scope>NUCLEOTIDE SEQUENCE [LARGE SCALE GENOMIC DNA]</scope>
    <source>
        <strain evidence="3">DUOXIRENSHENG_FW03</strain>
        <tissue evidence="3">Leaves</tissue>
    </source>
</reference>
<accession>A0AAN9X532</accession>
<dbReference type="Pfam" id="PF12056">
    <property type="entry name" value="DUF3537"/>
    <property type="match status" value="1"/>
</dbReference>
<keyword evidence="4" id="KW-1185">Reference proteome</keyword>
<feature type="compositionally biased region" description="Polar residues" evidence="1">
    <location>
        <begin position="1"/>
        <end position="10"/>
    </location>
</feature>
<sequence length="315" mass="36095">MNPSKQNDTNIDIEPSSRRVSFADENHPNEGSPPPHHYQPNNLNVPLLLQPSYARSKSMIFDELRNFRISLKWCGLDHSSCVGKLISYVTFTLFTIIVPLLVAIFVEIPATAPEDDPISFNKLVQLPEYGLRQLLFLDALQEDTNYVKRGYTRELEKAFRYLTYIILPSFFVELAHKIIFFSEVKILVPHINPGIPLNSIVFVFVLVPWVYRTGMFLLVCVLFRLTCELQKLRFEGVHKLFEGCGSEAGEIFKEHVRIRRQLWVTSHSYRFFIIGWGVTITISQLGALLLVLASKSEKTFFNSGDIVVNLDSLLL</sequence>
<dbReference type="AlphaFoldDB" id="A0AAN9X532"/>
<dbReference type="Proteomes" id="UP001386955">
    <property type="component" value="Unassembled WGS sequence"/>
</dbReference>
<evidence type="ECO:0000313" key="4">
    <source>
        <dbReference type="Proteomes" id="UP001386955"/>
    </source>
</evidence>
<keyword evidence="2" id="KW-0472">Membrane</keyword>